<reference evidence="1" key="1">
    <citation type="submission" date="2020-11" db="EMBL/GenBank/DDBJ databases">
        <title>Nocardia NEAU-351.nov., a novel actinomycete isolated from the cow dung.</title>
        <authorList>
            <person name="Zhang X."/>
        </authorList>
    </citation>
    <scope>NUCLEOTIDE SEQUENCE</scope>
    <source>
        <strain evidence="1">NEAU-351</strain>
    </source>
</reference>
<evidence type="ECO:0000313" key="1">
    <source>
        <dbReference type="EMBL" id="MBH0775062.1"/>
    </source>
</evidence>
<sequence length="95" mass="10858">MEAEYARLDVVNGVLTDMIFAAGDAMAGKDWRGVEFERARQDRAAEHGSRAYAEEHAVWDRLLDYRYDAQDAAEIRARVAADGERRKRGREGRSR</sequence>
<keyword evidence="2" id="KW-1185">Reference proteome</keyword>
<dbReference type="EMBL" id="JADMLG010000001">
    <property type="protein sequence ID" value="MBH0775062.1"/>
    <property type="molecule type" value="Genomic_DNA"/>
</dbReference>
<evidence type="ECO:0000313" key="2">
    <source>
        <dbReference type="Proteomes" id="UP000655751"/>
    </source>
</evidence>
<organism evidence="1 2">
    <name type="scientific">Nocardia bovistercoris</name>
    <dbReference type="NCBI Taxonomy" id="2785916"/>
    <lineage>
        <taxon>Bacteria</taxon>
        <taxon>Bacillati</taxon>
        <taxon>Actinomycetota</taxon>
        <taxon>Actinomycetes</taxon>
        <taxon>Mycobacteriales</taxon>
        <taxon>Nocardiaceae</taxon>
        <taxon>Nocardia</taxon>
    </lineage>
</organism>
<dbReference type="Proteomes" id="UP000655751">
    <property type="component" value="Unassembled WGS sequence"/>
</dbReference>
<dbReference type="AlphaFoldDB" id="A0A931I562"/>
<dbReference type="RefSeq" id="WP_196147387.1">
    <property type="nucleotide sequence ID" value="NZ_JADMLG010000001.1"/>
</dbReference>
<protein>
    <submittedName>
        <fullName evidence="1">Uncharacterized protein</fullName>
    </submittedName>
</protein>
<comment type="caution">
    <text evidence="1">The sequence shown here is derived from an EMBL/GenBank/DDBJ whole genome shotgun (WGS) entry which is preliminary data.</text>
</comment>
<name>A0A931I562_9NOCA</name>
<proteinExistence type="predicted"/>
<accession>A0A931I562</accession>
<gene>
    <name evidence="1" type="ORF">IT779_02035</name>
</gene>